<keyword evidence="6 15" id="KW-0812">Transmembrane</keyword>
<dbReference type="AlphaFoldDB" id="A0A3A1WJ19"/>
<evidence type="ECO:0000256" key="12">
    <source>
        <dbReference type="ARBA" id="ARBA00025198"/>
    </source>
</evidence>
<evidence type="ECO:0000256" key="10">
    <source>
        <dbReference type="ARBA" id="ARBA00023136"/>
    </source>
</evidence>
<evidence type="ECO:0000256" key="7">
    <source>
        <dbReference type="ARBA" id="ARBA00022781"/>
    </source>
</evidence>
<dbReference type="PANTHER" id="PTHR33445">
    <property type="entry name" value="ATP SYNTHASE SUBUNIT B', CHLOROPLASTIC"/>
    <property type="match status" value="1"/>
</dbReference>
<feature type="coiled-coil region" evidence="17">
    <location>
        <begin position="30"/>
        <end position="96"/>
    </location>
</feature>
<protein>
    <recommendedName>
        <fullName evidence="15">ATP synthase subunit b</fullName>
    </recommendedName>
    <alternativeName>
        <fullName evidence="15">ATP synthase F(0) sector subunit b</fullName>
    </alternativeName>
    <alternativeName>
        <fullName evidence="15">ATPase subunit I</fullName>
    </alternativeName>
    <alternativeName>
        <fullName evidence="15">F-type ATPase subunit b</fullName>
        <shortName evidence="15">F-ATPase subunit b</shortName>
    </alternativeName>
</protein>
<keyword evidence="10 15" id="KW-0472">Membrane</keyword>
<evidence type="ECO:0000256" key="1">
    <source>
        <dbReference type="ARBA" id="ARBA00004377"/>
    </source>
</evidence>
<evidence type="ECO:0000256" key="13">
    <source>
        <dbReference type="ARBA" id="ARBA00025614"/>
    </source>
</evidence>
<dbReference type="GO" id="GO:0045259">
    <property type="term" value="C:proton-transporting ATP synthase complex"/>
    <property type="evidence" value="ECO:0007669"/>
    <property type="project" value="UniProtKB-KW"/>
</dbReference>
<evidence type="ECO:0000313" key="18">
    <source>
        <dbReference type="EMBL" id="RIX98823.1"/>
    </source>
</evidence>
<keyword evidence="19" id="KW-1185">Reference proteome</keyword>
<evidence type="ECO:0000256" key="15">
    <source>
        <dbReference type="HAMAP-Rule" id="MF_01398"/>
    </source>
</evidence>
<keyword evidence="11 15" id="KW-0066">ATP synthesis</keyword>
<organism evidence="18 19">
    <name type="scientific">Aureimonas flava</name>
    <dbReference type="NCBI Taxonomy" id="2320271"/>
    <lineage>
        <taxon>Bacteria</taxon>
        <taxon>Pseudomonadati</taxon>
        <taxon>Pseudomonadota</taxon>
        <taxon>Alphaproteobacteria</taxon>
        <taxon>Hyphomicrobiales</taxon>
        <taxon>Aurantimonadaceae</taxon>
        <taxon>Aureimonas</taxon>
    </lineage>
</organism>
<evidence type="ECO:0000256" key="16">
    <source>
        <dbReference type="RuleBase" id="RU003848"/>
    </source>
</evidence>
<evidence type="ECO:0000256" key="6">
    <source>
        <dbReference type="ARBA" id="ARBA00022692"/>
    </source>
</evidence>
<evidence type="ECO:0000256" key="3">
    <source>
        <dbReference type="ARBA" id="ARBA00022448"/>
    </source>
</evidence>
<comment type="caution">
    <text evidence="18">The sequence shown here is derived from an EMBL/GenBank/DDBJ whole genome shotgun (WGS) entry which is preliminary data.</text>
</comment>
<dbReference type="RefSeq" id="WP_119541213.1">
    <property type="nucleotide sequence ID" value="NZ_QYRN01000009.1"/>
</dbReference>
<gene>
    <name evidence="15" type="primary">atpF</name>
    <name evidence="18" type="ORF">D3218_16730</name>
</gene>
<keyword evidence="9 15" id="KW-0406">Ion transport</keyword>
<proteinExistence type="inferred from homology"/>
<dbReference type="OrthoDB" id="8479836at2"/>
<keyword evidence="8 15" id="KW-1133">Transmembrane helix</keyword>
<keyword evidence="4 15" id="KW-1003">Cell membrane</keyword>
<dbReference type="InterPro" id="IPR050059">
    <property type="entry name" value="ATP_synthase_B_chain"/>
</dbReference>
<dbReference type="HAMAP" id="MF_01398">
    <property type="entry name" value="ATP_synth_b_bprime"/>
    <property type="match status" value="1"/>
</dbReference>
<comment type="subcellular location">
    <subcellularLocation>
        <location evidence="1">Cell inner membrane</location>
        <topology evidence="1">Single-pass membrane protein</topology>
    </subcellularLocation>
    <subcellularLocation>
        <location evidence="15">Cell membrane</location>
        <topology evidence="15">Single-pass membrane protein</topology>
    </subcellularLocation>
</comment>
<dbReference type="InterPro" id="IPR002146">
    <property type="entry name" value="ATP_synth_b/b'su_bac/chlpt"/>
</dbReference>
<dbReference type="NCBIfam" id="NF006611">
    <property type="entry name" value="PRK09173.1"/>
    <property type="match status" value="1"/>
</dbReference>
<sequence length="160" mass="18160">MHFDATFWALVGLVLFLAIVAYFKAPAMAARSLDNRAKRIENEMEEARELKEEAKRQLADYQRRRREAEAEAREIVASAQREASALVEEARVKSEEYVARRTQVAEQKIAQAESDAIAEVRASAVNIAIDAATRIIGERNLGNDGRMTERSIEEVRRRLN</sequence>
<dbReference type="GO" id="GO:0005886">
    <property type="term" value="C:plasma membrane"/>
    <property type="evidence" value="ECO:0007669"/>
    <property type="project" value="UniProtKB-SubCell"/>
</dbReference>
<evidence type="ECO:0000256" key="14">
    <source>
        <dbReference type="ARBA" id="ARBA00025830"/>
    </source>
</evidence>
<accession>A0A3A1WJ19</accession>
<keyword evidence="3 15" id="KW-0813">Transport</keyword>
<dbReference type="EMBL" id="QYRN01000009">
    <property type="protein sequence ID" value="RIX98823.1"/>
    <property type="molecule type" value="Genomic_DNA"/>
</dbReference>
<dbReference type="PANTHER" id="PTHR33445:SF1">
    <property type="entry name" value="ATP SYNTHASE SUBUNIT B"/>
    <property type="match status" value="1"/>
</dbReference>
<reference evidence="19" key="1">
    <citation type="submission" date="2018-09" db="EMBL/GenBank/DDBJ databases">
        <authorList>
            <person name="Tuo L."/>
        </authorList>
    </citation>
    <scope>NUCLEOTIDE SEQUENCE [LARGE SCALE GENOMIC DNA]</scope>
    <source>
        <strain evidence="19">M2BS4Y-1</strain>
    </source>
</reference>
<evidence type="ECO:0000256" key="5">
    <source>
        <dbReference type="ARBA" id="ARBA00022547"/>
    </source>
</evidence>
<name>A0A3A1WJ19_9HYPH</name>
<dbReference type="CDD" id="cd06503">
    <property type="entry name" value="ATP-synt_Fo_b"/>
    <property type="match status" value="1"/>
</dbReference>
<keyword evidence="17" id="KW-0175">Coiled coil</keyword>
<keyword evidence="5 15" id="KW-0138">CF(0)</keyword>
<comment type="function">
    <text evidence="13">Component of the F(0) channel, it forms part of the peripheral stalk, linking F(1) to F(0). The b'-subunit is a diverged and duplicated form of b found in plants and photosynthetic bacteria.</text>
</comment>
<evidence type="ECO:0000313" key="19">
    <source>
        <dbReference type="Proteomes" id="UP000265750"/>
    </source>
</evidence>
<dbReference type="Proteomes" id="UP000265750">
    <property type="component" value="Unassembled WGS sequence"/>
</dbReference>
<dbReference type="GO" id="GO:0046961">
    <property type="term" value="F:proton-transporting ATPase activity, rotational mechanism"/>
    <property type="evidence" value="ECO:0007669"/>
    <property type="project" value="TreeGrafter"/>
</dbReference>
<evidence type="ECO:0000256" key="9">
    <source>
        <dbReference type="ARBA" id="ARBA00023065"/>
    </source>
</evidence>
<evidence type="ECO:0000256" key="2">
    <source>
        <dbReference type="ARBA" id="ARBA00005513"/>
    </source>
</evidence>
<keyword evidence="7 15" id="KW-0375">Hydrogen ion transport</keyword>
<evidence type="ECO:0000256" key="4">
    <source>
        <dbReference type="ARBA" id="ARBA00022475"/>
    </source>
</evidence>
<dbReference type="GO" id="GO:0046933">
    <property type="term" value="F:proton-transporting ATP synthase activity, rotational mechanism"/>
    <property type="evidence" value="ECO:0007669"/>
    <property type="project" value="UniProtKB-UniRule"/>
</dbReference>
<comment type="subunit">
    <text evidence="14 15">F-type ATPases have 2 components, F(1) - the catalytic core - and F(0) - the membrane proton channel. F(1) has five subunits: alpha(3), beta(3), gamma(1), delta(1), epsilon(1). F(0) has three main subunits: a(1), b(2) and c(10-14). The alpha and beta chains form an alternating ring which encloses part of the gamma chain. F(1) is attached to F(0) by a central stalk formed by the gamma and epsilon chains, while a peripheral stalk is formed by the delta and b chains.</text>
</comment>
<evidence type="ECO:0000256" key="8">
    <source>
        <dbReference type="ARBA" id="ARBA00022989"/>
    </source>
</evidence>
<comment type="function">
    <text evidence="12 15">F(1)F(0) ATP synthase produces ATP from ADP in the presence of a proton or sodium gradient. F-type ATPases consist of two structural domains, F(1) containing the extramembraneous catalytic core and F(0) containing the membrane proton channel, linked together by a central stalk and a peripheral stalk. During catalysis, ATP synthesis in the catalytic domain of F(1) is coupled via a rotary mechanism of the central stalk subunits to proton translocation.</text>
</comment>
<evidence type="ECO:0000256" key="11">
    <source>
        <dbReference type="ARBA" id="ARBA00023310"/>
    </source>
</evidence>
<dbReference type="Pfam" id="PF00430">
    <property type="entry name" value="ATP-synt_B"/>
    <property type="match status" value="1"/>
</dbReference>
<comment type="similarity">
    <text evidence="2 15 16">Belongs to the ATPase B chain family.</text>
</comment>
<evidence type="ECO:0000256" key="17">
    <source>
        <dbReference type="SAM" id="Coils"/>
    </source>
</evidence>